<dbReference type="Pfam" id="PF06985">
    <property type="entry name" value="HET"/>
    <property type="match status" value="1"/>
</dbReference>
<gene>
    <name evidence="2" type="ORF">K491DRAFT_692979</name>
</gene>
<name>A0A6A6T6T0_9PLEO</name>
<evidence type="ECO:0000313" key="2">
    <source>
        <dbReference type="EMBL" id="KAF2655382.1"/>
    </source>
</evidence>
<organism evidence="2 3">
    <name type="scientific">Lophiostoma macrostomum CBS 122681</name>
    <dbReference type="NCBI Taxonomy" id="1314788"/>
    <lineage>
        <taxon>Eukaryota</taxon>
        <taxon>Fungi</taxon>
        <taxon>Dikarya</taxon>
        <taxon>Ascomycota</taxon>
        <taxon>Pezizomycotina</taxon>
        <taxon>Dothideomycetes</taxon>
        <taxon>Pleosporomycetidae</taxon>
        <taxon>Pleosporales</taxon>
        <taxon>Lophiostomataceae</taxon>
        <taxon>Lophiostoma</taxon>
    </lineage>
</organism>
<reference evidence="2" key="1">
    <citation type="journal article" date="2020" name="Stud. Mycol.">
        <title>101 Dothideomycetes genomes: a test case for predicting lifestyles and emergence of pathogens.</title>
        <authorList>
            <person name="Haridas S."/>
            <person name="Albert R."/>
            <person name="Binder M."/>
            <person name="Bloem J."/>
            <person name="Labutti K."/>
            <person name="Salamov A."/>
            <person name="Andreopoulos B."/>
            <person name="Baker S."/>
            <person name="Barry K."/>
            <person name="Bills G."/>
            <person name="Bluhm B."/>
            <person name="Cannon C."/>
            <person name="Castanera R."/>
            <person name="Culley D."/>
            <person name="Daum C."/>
            <person name="Ezra D."/>
            <person name="Gonzalez J."/>
            <person name="Henrissat B."/>
            <person name="Kuo A."/>
            <person name="Liang C."/>
            <person name="Lipzen A."/>
            <person name="Lutzoni F."/>
            <person name="Magnuson J."/>
            <person name="Mondo S."/>
            <person name="Nolan M."/>
            <person name="Ohm R."/>
            <person name="Pangilinan J."/>
            <person name="Park H.-J."/>
            <person name="Ramirez L."/>
            <person name="Alfaro M."/>
            <person name="Sun H."/>
            <person name="Tritt A."/>
            <person name="Yoshinaga Y."/>
            <person name="Zwiers L.-H."/>
            <person name="Turgeon B."/>
            <person name="Goodwin S."/>
            <person name="Spatafora J."/>
            <person name="Crous P."/>
            <person name="Grigoriev I."/>
        </authorList>
    </citation>
    <scope>NUCLEOTIDE SEQUENCE</scope>
    <source>
        <strain evidence="2">CBS 122681</strain>
    </source>
</reference>
<dbReference type="OrthoDB" id="5428863at2759"/>
<proteinExistence type="predicted"/>
<dbReference type="EMBL" id="MU004350">
    <property type="protein sequence ID" value="KAF2655382.1"/>
    <property type="molecule type" value="Genomic_DNA"/>
</dbReference>
<dbReference type="PANTHER" id="PTHR33112">
    <property type="entry name" value="DOMAIN PROTEIN, PUTATIVE-RELATED"/>
    <property type="match status" value="1"/>
</dbReference>
<protein>
    <submittedName>
        <fullName evidence="2">HET-domain-containing protein</fullName>
    </submittedName>
</protein>
<dbReference type="InterPro" id="IPR010730">
    <property type="entry name" value="HET"/>
</dbReference>
<feature type="domain" description="Heterokaryon incompatibility" evidence="1">
    <location>
        <begin position="282"/>
        <end position="419"/>
    </location>
</feature>
<dbReference type="AlphaFoldDB" id="A0A6A6T6T0"/>
<dbReference type="PANTHER" id="PTHR33112:SF12">
    <property type="entry name" value="HETEROKARYON INCOMPATIBILITY DOMAIN-CONTAINING PROTEIN"/>
    <property type="match status" value="1"/>
</dbReference>
<accession>A0A6A6T6T0</accession>
<evidence type="ECO:0000259" key="1">
    <source>
        <dbReference type="Pfam" id="PF06985"/>
    </source>
</evidence>
<keyword evidence="3" id="KW-1185">Reference proteome</keyword>
<sequence length="712" mass="79532">MGISNRLCIYCRAVVPIEHVCQTLKAGLASADSLPHDSYSPRTSQSDSRLAKKDVVLIQSLQQQHSSLCQRCESYNVNEVFEKAEPLDEVQRRALNKQEFMEYNDRMSPFRLSLGQPSDILLMPSCPLCRLLYGILPSDPEAHDAHIRLEPYRSYIREFSWDLLPASFTSKCAIHLGLVTGSSYFNLGSAALTKGGSDITDAMMTGPAICYETKSAPPARNMRNARPLKRMIDLSELVKPLNICQQNHYSSCNVPKPKELVKARMIDIVDRKVIQCPPDCDYIALSYVWGGVQPVAGALEKKCLPQTIEDAITVTRSLGRRYLWVDALCIDQSPNPTPAQLKEKIEQLNMMSTIYGCATLTIVAVSGNNSNAGLPGVSSPRPMQVTETLNDRTIFTVPSEISIEIDASLWNTRAWTLQERWLSTRLLYFTENQVGFDCHQASTTEQLDTETHQKHGLPVHPTQSIMQMAVKPSSARGEQGSIEGRMEVFGGVLSSYTRRNMTNSGDSLNALLGMLSNFERQLFPGGFTHGLPLQSHPSSLGWIHDRSAKPERRPMFPSWSWAGWQGEAVIPREILDICDDRTADTTNVDLDCHVKGCNGNEITVEGWVADLDIRTEPFSEIFVPGREDSIGTVKERNLLHPNSLPTGHYSCLVVHRQSEKDSSRHPPRQKVFLVVLEWNGKIASRRTVITVTLFSGHDFKETNPEKGIVHIV</sequence>
<evidence type="ECO:0000313" key="3">
    <source>
        <dbReference type="Proteomes" id="UP000799324"/>
    </source>
</evidence>
<dbReference type="Proteomes" id="UP000799324">
    <property type="component" value="Unassembled WGS sequence"/>
</dbReference>